<organism evidence="1 2">
    <name type="scientific">Vanrija pseudolonga</name>
    <dbReference type="NCBI Taxonomy" id="143232"/>
    <lineage>
        <taxon>Eukaryota</taxon>
        <taxon>Fungi</taxon>
        <taxon>Dikarya</taxon>
        <taxon>Basidiomycota</taxon>
        <taxon>Agaricomycotina</taxon>
        <taxon>Tremellomycetes</taxon>
        <taxon>Trichosporonales</taxon>
        <taxon>Trichosporonaceae</taxon>
        <taxon>Vanrija</taxon>
    </lineage>
</organism>
<dbReference type="Proteomes" id="UP000827549">
    <property type="component" value="Chromosome 4"/>
</dbReference>
<gene>
    <name evidence="1" type="ORF">LOC62_04G005374</name>
</gene>
<accession>A0AAF0Y7X1</accession>
<name>A0AAF0Y7X1_9TREE</name>
<protein>
    <submittedName>
        <fullName evidence="1">Uncharacterized protein</fullName>
    </submittedName>
</protein>
<evidence type="ECO:0000313" key="1">
    <source>
        <dbReference type="EMBL" id="WOO81858.1"/>
    </source>
</evidence>
<dbReference type="GeneID" id="87808603"/>
<sequence>MPGAEDGMPRPWSCPTSVVAMSLLVSPTSHSFSFNLPPRPQTPSHDLHLWAAPSSSTLVWDPPPSPQKQKQHHTSLTVHHGRTETCGAAGATSRRYTLLSCSWATLSELDDIVAQLSAAPIAALRIPWNNAHLEVVLERVLERLHAPTLRLLELDCPACPAALVPFLRSARSHGLERLAIPARPPEELFAAIKEGNSTLTSVGGVHDRAVLSRNAQLTARVRRAAVRELVLARVLFHARPTETQKPSIAALPHELVAKIVVAASDDSGALTPAQRTRVWRQAADRESSAAIAAAMAAASDHAAAMDEWLANGGFVWERGTREGRAWWAERGTNFGCVIA</sequence>
<keyword evidence="2" id="KW-1185">Reference proteome</keyword>
<proteinExistence type="predicted"/>
<dbReference type="EMBL" id="CP086717">
    <property type="protein sequence ID" value="WOO81858.1"/>
    <property type="molecule type" value="Genomic_DNA"/>
</dbReference>
<dbReference type="RefSeq" id="XP_062627890.1">
    <property type="nucleotide sequence ID" value="XM_062771904.1"/>
</dbReference>
<dbReference type="AlphaFoldDB" id="A0AAF0Y7X1"/>
<reference evidence="1" key="1">
    <citation type="submission" date="2023-10" db="EMBL/GenBank/DDBJ databases">
        <authorList>
            <person name="Noh H."/>
        </authorList>
    </citation>
    <scope>NUCLEOTIDE SEQUENCE</scope>
    <source>
        <strain evidence="1">DUCC4014</strain>
    </source>
</reference>
<evidence type="ECO:0000313" key="2">
    <source>
        <dbReference type="Proteomes" id="UP000827549"/>
    </source>
</evidence>